<name>A0ABD3MWU8_9STRA</name>
<dbReference type="GO" id="GO:0005634">
    <property type="term" value="C:nucleus"/>
    <property type="evidence" value="ECO:0007669"/>
    <property type="project" value="UniProtKB-SubCell"/>
</dbReference>
<sequence>MAEVATQFSQLSCGIMNGCIGALDGWVVKIKKPTRDKDNVYEPSSFYSRKGYFGLNVQCIVDKQKRVLFRTIKSRGAEHDSTAFKNSHLYQYLMKICVWLCDKGYYFIGDSAYAIKSFLLTPYDNAFHGTPEDNYNYFHSSSRISVECAFGEVDLRWGIFWKPLKYSLKTNRKIIDACLRLHNYIVDHREGLAMDSIDKLVFDDECRRVFAVEPDIEGVMGVLQEADVPLPLTHSVLLLVRTGGTNTEMKLLDEDLFALGAIGSAKEIGFIQHKKEIGFIQHKKVVM</sequence>
<evidence type="ECO:0000256" key="1">
    <source>
        <dbReference type="ARBA" id="ARBA00001968"/>
    </source>
</evidence>
<keyword evidence="5" id="KW-0479">Metal-binding</keyword>
<evidence type="ECO:0000256" key="5">
    <source>
        <dbReference type="ARBA" id="ARBA00022723"/>
    </source>
</evidence>
<protein>
    <recommendedName>
        <fullName evidence="8">DDE Tnp4 domain-containing protein</fullName>
    </recommendedName>
</protein>
<dbReference type="AlphaFoldDB" id="A0ABD3MWU8"/>
<dbReference type="GO" id="GO:0016787">
    <property type="term" value="F:hydrolase activity"/>
    <property type="evidence" value="ECO:0007669"/>
    <property type="project" value="UniProtKB-KW"/>
</dbReference>
<comment type="similarity">
    <text evidence="3">Belongs to the HARBI1 family.</text>
</comment>
<proteinExistence type="inferred from homology"/>
<reference evidence="9 10" key="1">
    <citation type="submission" date="2024-10" db="EMBL/GenBank/DDBJ databases">
        <title>Updated reference genomes for cyclostephanoid diatoms.</title>
        <authorList>
            <person name="Roberts W.R."/>
            <person name="Alverson A.J."/>
        </authorList>
    </citation>
    <scope>NUCLEOTIDE SEQUENCE [LARGE SCALE GENOMIC DNA]</scope>
    <source>
        <strain evidence="9 10">AJA276-08</strain>
    </source>
</reference>
<comment type="caution">
    <text evidence="9">The sequence shown here is derived from an EMBL/GenBank/DDBJ whole genome shotgun (WGS) entry which is preliminary data.</text>
</comment>
<evidence type="ECO:0000256" key="6">
    <source>
        <dbReference type="ARBA" id="ARBA00022801"/>
    </source>
</evidence>
<dbReference type="Pfam" id="PF13359">
    <property type="entry name" value="DDE_Tnp_4"/>
    <property type="match status" value="1"/>
</dbReference>
<dbReference type="PANTHER" id="PTHR22930:SF85">
    <property type="entry name" value="GH03217P-RELATED"/>
    <property type="match status" value="1"/>
</dbReference>
<dbReference type="InterPro" id="IPR045249">
    <property type="entry name" value="HARBI1-like"/>
</dbReference>
<dbReference type="Proteomes" id="UP001530315">
    <property type="component" value="Unassembled WGS sequence"/>
</dbReference>
<keyword evidence="7" id="KW-0539">Nucleus</keyword>
<feature type="domain" description="DDE Tnp4" evidence="8">
    <location>
        <begin position="23"/>
        <end position="183"/>
    </location>
</feature>
<accession>A0ABD3MWU8</accession>
<comment type="subcellular location">
    <subcellularLocation>
        <location evidence="2">Nucleus</location>
    </subcellularLocation>
</comment>
<evidence type="ECO:0000256" key="2">
    <source>
        <dbReference type="ARBA" id="ARBA00004123"/>
    </source>
</evidence>
<evidence type="ECO:0000256" key="3">
    <source>
        <dbReference type="ARBA" id="ARBA00006958"/>
    </source>
</evidence>
<dbReference type="InterPro" id="IPR027806">
    <property type="entry name" value="HARBI1_dom"/>
</dbReference>
<evidence type="ECO:0000259" key="8">
    <source>
        <dbReference type="Pfam" id="PF13359"/>
    </source>
</evidence>
<evidence type="ECO:0000313" key="9">
    <source>
        <dbReference type="EMBL" id="KAL3768298.1"/>
    </source>
</evidence>
<dbReference type="EMBL" id="JALLAZ020001682">
    <property type="protein sequence ID" value="KAL3768298.1"/>
    <property type="molecule type" value="Genomic_DNA"/>
</dbReference>
<keyword evidence="4" id="KW-0540">Nuclease</keyword>
<keyword evidence="10" id="KW-1185">Reference proteome</keyword>
<evidence type="ECO:0000313" key="10">
    <source>
        <dbReference type="Proteomes" id="UP001530315"/>
    </source>
</evidence>
<organism evidence="9 10">
    <name type="scientific">Stephanodiscus triporus</name>
    <dbReference type="NCBI Taxonomy" id="2934178"/>
    <lineage>
        <taxon>Eukaryota</taxon>
        <taxon>Sar</taxon>
        <taxon>Stramenopiles</taxon>
        <taxon>Ochrophyta</taxon>
        <taxon>Bacillariophyta</taxon>
        <taxon>Coscinodiscophyceae</taxon>
        <taxon>Thalassiosirophycidae</taxon>
        <taxon>Stephanodiscales</taxon>
        <taxon>Stephanodiscaceae</taxon>
        <taxon>Stephanodiscus</taxon>
    </lineage>
</organism>
<dbReference type="GO" id="GO:0004518">
    <property type="term" value="F:nuclease activity"/>
    <property type="evidence" value="ECO:0007669"/>
    <property type="project" value="UniProtKB-KW"/>
</dbReference>
<keyword evidence="6" id="KW-0378">Hydrolase</keyword>
<comment type="cofactor">
    <cofactor evidence="1">
        <name>a divalent metal cation</name>
        <dbReference type="ChEBI" id="CHEBI:60240"/>
    </cofactor>
</comment>
<dbReference type="GO" id="GO:0046872">
    <property type="term" value="F:metal ion binding"/>
    <property type="evidence" value="ECO:0007669"/>
    <property type="project" value="UniProtKB-KW"/>
</dbReference>
<gene>
    <name evidence="9" type="ORF">ACHAW5_005661</name>
</gene>
<dbReference type="PANTHER" id="PTHR22930">
    <property type="match status" value="1"/>
</dbReference>
<evidence type="ECO:0000256" key="7">
    <source>
        <dbReference type="ARBA" id="ARBA00023242"/>
    </source>
</evidence>
<evidence type="ECO:0000256" key="4">
    <source>
        <dbReference type="ARBA" id="ARBA00022722"/>
    </source>
</evidence>